<feature type="transmembrane region" description="Helical" evidence="1">
    <location>
        <begin position="28"/>
        <end position="50"/>
    </location>
</feature>
<protein>
    <submittedName>
        <fullName evidence="3">Uncharacterized protein</fullName>
    </submittedName>
</protein>
<comment type="caution">
    <text evidence="3">The sequence shown here is derived from an EMBL/GenBank/DDBJ whole genome shotgun (WGS) entry which is preliminary data.</text>
</comment>
<evidence type="ECO:0000313" key="2">
    <source>
        <dbReference type="EMBL" id="KAF2540852.1"/>
    </source>
</evidence>
<keyword evidence="1" id="KW-1133">Transmembrane helix</keyword>
<gene>
    <name evidence="2" type="ORF">F2Q68_00029758</name>
    <name evidence="3" type="ORF">F2Q70_00034858</name>
</gene>
<dbReference type="EMBL" id="QGKY02000246">
    <property type="protein sequence ID" value="KAF2584684.1"/>
    <property type="molecule type" value="Genomic_DNA"/>
</dbReference>
<reference evidence="3" key="1">
    <citation type="submission" date="2019-12" db="EMBL/GenBank/DDBJ databases">
        <title>Genome sequencing and annotation of Brassica cretica.</title>
        <authorList>
            <person name="Studholme D.J."/>
            <person name="Sarris P.F."/>
        </authorList>
    </citation>
    <scope>NUCLEOTIDE SEQUENCE</scope>
    <source>
        <strain evidence="2">PFS-001/15</strain>
        <strain evidence="3">PFS-102/07</strain>
        <tissue evidence="3">Leaf</tissue>
    </source>
</reference>
<accession>A0A3N6QG22</accession>
<dbReference type="AlphaFoldDB" id="A0A3N6QG22"/>
<sequence>MEPNQEEKADPEVVEDDEFYQQLLKERVLGLLLLFISSFKLQIVLLLIAWKFSLSSELSLCRVAGFGEHIYRMRSTFGHLLCFIAVWTSLSCSEENSREACFPQPAPALTHGNMGICHDPWVQIFFVLF</sequence>
<dbReference type="EMBL" id="QGKW02002005">
    <property type="protein sequence ID" value="KAF2540852.1"/>
    <property type="molecule type" value="Genomic_DNA"/>
</dbReference>
<name>A0A3N6QG22_BRACR</name>
<keyword evidence="1" id="KW-0812">Transmembrane</keyword>
<evidence type="ECO:0000256" key="1">
    <source>
        <dbReference type="SAM" id="Phobius"/>
    </source>
</evidence>
<evidence type="ECO:0000313" key="3">
    <source>
        <dbReference type="EMBL" id="KAF2584684.1"/>
    </source>
</evidence>
<keyword evidence="1" id="KW-0472">Membrane</keyword>
<proteinExistence type="predicted"/>
<dbReference type="Proteomes" id="UP000712281">
    <property type="component" value="Unassembled WGS sequence"/>
</dbReference>
<organism evidence="3">
    <name type="scientific">Brassica cretica</name>
    <name type="common">Mustard</name>
    <dbReference type="NCBI Taxonomy" id="69181"/>
    <lineage>
        <taxon>Eukaryota</taxon>
        <taxon>Viridiplantae</taxon>
        <taxon>Streptophyta</taxon>
        <taxon>Embryophyta</taxon>
        <taxon>Tracheophyta</taxon>
        <taxon>Spermatophyta</taxon>
        <taxon>Magnoliopsida</taxon>
        <taxon>eudicotyledons</taxon>
        <taxon>Gunneridae</taxon>
        <taxon>Pentapetalae</taxon>
        <taxon>rosids</taxon>
        <taxon>malvids</taxon>
        <taxon>Brassicales</taxon>
        <taxon>Brassicaceae</taxon>
        <taxon>Brassiceae</taxon>
        <taxon>Brassica</taxon>
    </lineage>
</organism>